<dbReference type="GO" id="GO:0004656">
    <property type="term" value="F:procollagen-proline 4-dioxygenase activity"/>
    <property type="evidence" value="ECO:0007669"/>
    <property type="project" value="TreeGrafter"/>
</dbReference>
<proteinExistence type="predicted"/>
<keyword evidence="5" id="KW-0408">Iron</keyword>
<gene>
    <name evidence="8" type="ORF">LTR77_004452</name>
</gene>
<comment type="cofactor">
    <cofactor evidence="1">
        <name>L-ascorbate</name>
        <dbReference type="ChEBI" id="CHEBI:38290"/>
    </cofactor>
</comment>
<accession>A0AAV9PGQ7</accession>
<reference evidence="8 9" key="1">
    <citation type="submission" date="2023-08" db="EMBL/GenBank/DDBJ databases">
        <title>Black Yeasts Isolated from many extreme environments.</title>
        <authorList>
            <person name="Coleine C."/>
            <person name="Stajich J.E."/>
            <person name="Selbmann L."/>
        </authorList>
    </citation>
    <scope>NUCLEOTIDE SEQUENCE [LARGE SCALE GENOMIC DNA]</scope>
    <source>
        <strain evidence="8 9">CCFEE 5935</strain>
    </source>
</reference>
<dbReference type="InterPro" id="IPR006620">
    <property type="entry name" value="Pro_4_hyd_alph"/>
</dbReference>
<dbReference type="InterPro" id="IPR044862">
    <property type="entry name" value="Pro_4_hyd_alph_FE2OG_OXY"/>
</dbReference>
<keyword evidence="4" id="KW-0560">Oxidoreductase</keyword>
<keyword evidence="9" id="KW-1185">Reference proteome</keyword>
<dbReference type="InterPro" id="IPR045054">
    <property type="entry name" value="P4HA-like"/>
</dbReference>
<keyword evidence="2" id="KW-0479">Metal-binding</keyword>
<dbReference type="PANTHER" id="PTHR10869:SF241">
    <property type="entry name" value="FE2OG DIOXYGENASE DOMAIN-CONTAINING PROTEIN"/>
    <property type="match status" value="1"/>
</dbReference>
<dbReference type="GO" id="GO:0005783">
    <property type="term" value="C:endoplasmic reticulum"/>
    <property type="evidence" value="ECO:0007669"/>
    <property type="project" value="TreeGrafter"/>
</dbReference>
<dbReference type="EMBL" id="JAVRRT010000006">
    <property type="protein sequence ID" value="KAK5171308.1"/>
    <property type="molecule type" value="Genomic_DNA"/>
</dbReference>
<protein>
    <recommendedName>
        <fullName evidence="7">Prolyl 4-hydroxylase alpha subunit domain-containing protein</fullName>
    </recommendedName>
</protein>
<evidence type="ECO:0000259" key="7">
    <source>
        <dbReference type="SMART" id="SM00702"/>
    </source>
</evidence>
<evidence type="ECO:0000256" key="1">
    <source>
        <dbReference type="ARBA" id="ARBA00001961"/>
    </source>
</evidence>
<dbReference type="SMART" id="SM00702">
    <property type="entry name" value="P4Hc"/>
    <property type="match status" value="1"/>
</dbReference>
<evidence type="ECO:0000256" key="5">
    <source>
        <dbReference type="ARBA" id="ARBA00023004"/>
    </source>
</evidence>
<dbReference type="GO" id="GO:0031418">
    <property type="term" value="F:L-ascorbic acid binding"/>
    <property type="evidence" value="ECO:0007669"/>
    <property type="project" value="InterPro"/>
</dbReference>
<name>A0AAV9PGQ7_9PEZI</name>
<evidence type="ECO:0000313" key="9">
    <source>
        <dbReference type="Proteomes" id="UP001337655"/>
    </source>
</evidence>
<dbReference type="Pfam" id="PF13640">
    <property type="entry name" value="2OG-FeII_Oxy_3"/>
    <property type="match status" value="1"/>
</dbReference>
<evidence type="ECO:0000256" key="3">
    <source>
        <dbReference type="ARBA" id="ARBA00022964"/>
    </source>
</evidence>
<dbReference type="GeneID" id="89925798"/>
<feature type="region of interest" description="Disordered" evidence="6">
    <location>
        <begin position="269"/>
        <end position="305"/>
    </location>
</feature>
<organism evidence="8 9">
    <name type="scientific">Saxophila tyrrhenica</name>
    <dbReference type="NCBI Taxonomy" id="1690608"/>
    <lineage>
        <taxon>Eukaryota</taxon>
        <taxon>Fungi</taxon>
        <taxon>Dikarya</taxon>
        <taxon>Ascomycota</taxon>
        <taxon>Pezizomycotina</taxon>
        <taxon>Dothideomycetes</taxon>
        <taxon>Dothideomycetidae</taxon>
        <taxon>Mycosphaerellales</taxon>
        <taxon>Extremaceae</taxon>
        <taxon>Saxophila</taxon>
    </lineage>
</organism>
<dbReference type="AlphaFoldDB" id="A0AAV9PGQ7"/>
<evidence type="ECO:0000256" key="6">
    <source>
        <dbReference type="SAM" id="MobiDB-lite"/>
    </source>
</evidence>
<feature type="domain" description="Prolyl 4-hydroxylase alpha subunit" evidence="7">
    <location>
        <begin position="40"/>
        <end position="264"/>
    </location>
</feature>
<sequence>MDDASLPAPLPEDFLATPAPNITVDRVDFPKTTLPEYKNSYAVILDNVLSHEECNTLLRAAEATAPDKGWERAMVNVGMGEQKLILDARNCGRIIWDSRDMVAKIWKRIEHLPDVQEIARLENAAHIFGVGPAKRKEVWKFTRPNERMRFLKYVGGEYFRAHCDGVYETPDRKERSYFTMHLYLNDAGVVAEDELEGMSEKQRTEDVQTVLTGGATTFFAHDMRRRIDVQPKTGRILLFQHRGLLHSGEDVVSGVKYTMRTDLMYTLFDETASDPPPRPPPEKVTEGTDGVSEARAYGYLTSRHS</sequence>
<evidence type="ECO:0000313" key="8">
    <source>
        <dbReference type="EMBL" id="KAK5171308.1"/>
    </source>
</evidence>
<keyword evidence="3" id="KW-0223">Dioxygenase</keyword>
<comment type="caution">
    <text evidence="8">The sequence shown here is derived from an EMBL/GenBank/DDBJ whole genome shotgun (WGS) entry which is preliminary data.</text>
</comment>
<dbReference type="PANTHER" id="PTHR10869">
    <property type="entry name" value="PROLYL 4-HYDROXYLASE ALPHA SUBUNIT"/>
    <property type="match status" value="1"/>
</dbReference>
<dbReference type="Gene3D" id="2.60.120.620">
    <property type="entry name" value="q2cbj1_9rhob like domain"/>
    <property type="match status" value="1"/>
</dbReference>
<dbReference type="GO" id="GO:0005506">
    <property type="term" value="F:iron ion binding"/>
    <property type="evidence" value="ECO:0007669"/>
    <property type="project" value="InterPro"/>
</dbReference>
<evidence type="ECO:0000256" key="4">
    <source>
        <dbReference type="ARBA" id="ARBA00023002"/>
    </source>
</evidence>
<dbReference type="RefSeq" id="XP_064660336.1">
    <property type="nucleotide sequence ID" value="XM_064801706.1"/>
</dbReference>
<dbReference type="Proteomes" id="UP001337655">
    <property type="component" value="Unassembled WGS sequence"/>
</dbReference>
<evidence type="ECO:0000256" key="2">
    <source>
        <dbReference type="ARBA" id="ARBA00022723"/>
    </source>
</evidence>